<feature type="region of interest" description="Disordered" evidence="1">
    <location>
        <begin position="38"/>
        <end position="65"/>
    </location>
</feature>
<dbReference type="InterPro" id="IPR002575">
    <property type="entry name" value="Aminoglycoside_PTrfase"/>
</dbReference>
<dbReference type="PANTHER" id="PTHR21310">
    <property type="entry name" value="AMINOGLYCOSIDE PHOSPHOTRANSFERASE-RELATED-RELATED"/>
    <property type="match status" value="1"/>
</dbReference>
<dbReference type="InterPro" id="IPR041726">
    <property type="entry name" value="ACAD10_11_N"/>
</dbReference>
<dbReference type="Pfam" id="PF01636">
    <property type="entry name" value="APH"/>
    <property type="match status" value="1"/>
</dbReference>
<dbReference type="Gene3D" id="3.30.200.20">
    <property type="entry name" value="Phosphorylase Kinase, domain 1"/>
    <property type="match status" value="1"/>
</dbReference>
<dbReference type="RefSeq" id="WP_277280622.1">
    <property type="nucleotide sequence ID" value="NZ_JAROCY010000035.1"/>
</dbReference>
<reference evidence="3 4" key="1">
    <citation type="submission" date="2023-03" db="EMBL/GenBank/DDBJ databases">
        <title>Novosphingobium cyanobacteriorum sp. nov., isolated from a eutrophic reservoir during the Microcystis bloom period.</title>
        <authorList>
            <person name="Kang M."/>
            <person name="Le V."/>
            <person name="Ko S.-R."/>
            <person name="Lee S.-A."/>
            <person name="Ahn C.-Y."/>
        </authorList>
    </citation>
    <scope>NUCLEOTIDE SEQUENCE [LARGE SCALE GENOMIC DNA]</scope>
    <source>
        <strain evidence="3 4">HBC54</strain>
    </source>
</reference>
<dbReference type="InterPro" id="IPR011009">
    <property type="entry name" value="Kinase-like_dom_sf"/>
</dbReference>
<feature type="domain" description="Aminoglycoside phosphotransferase" evidence="2">
    <location>
        <begin position="96"/>
        <end position="334"/>
    </location>
</feature>
<evidence type="ECO:0000256" key="1">
    <source>
        <dbReference type="SAM" id="MobiDB-lite"/>
    </source>
</evidence>
<accession>A0ABT6CP23</accession>
<gene>
    <name evidence="3" type="ORF">POM99_20875</name>
</gene>
<dbReference type="CDD" id="cd05154">
    <property type="entry name" value="ACAD10_11_N-like"/>
    <property type="match status" value="1"/>
</dbReference>
<evidence type="ECO:0000313" key="4">
    <source>
        <dbReference type="Proteomes" id="UP001222770"/>
    </source>
</evidence>
<dbReference type="SUPFAM" id="SSF56112">
    <property type="entry name" value="Protein kinase-like (PK-like)"/>
    <property type="match status" value="1"/>
</dbReference>
<dbReference type="EMBL" id="JAROCY010000035">
    <property type="protein sequence ID" value="MDF8335666.1"/>
    <property type="molecule type" value="Genomic_DNA"/>
</dbReference>
<name>A0ABT6CP23_9SPHN</name>
<comment type="caution">
    <text evidence="3">The sequence shown here is derived from an EMBL/GenBank/DDBJ whole genome shotgun (WGS) entry which is preliminary data.</text>
</comment>
<dbReference type="Proteomes" id="UP001222770">
    <property type="component" value="Unassembled WGS sequence"/>
</dbReference>
<dbReference type="PANTHER" id="PTHR21310:SF57">
    <property type="entry name" value="BLR2944 PROTEIN"/>
    <property type="match status" value="1"/>
</dbReference>
<evidence type="ECO:0000313" key="3">
    <source>
        <dbReference type="EMBL" id="MDF8335666.1"/>
    </source>
</evidence>
<sequence>MANRLKTIRRRYVNSVNRLHKLVVRTMPSVIKKFLGGPARCSSSSFAADRTGQDSAGDGEAVTSTSTDNLCIPIEDSALARIAGALVAGGGEVRNLRRLSGGASQETWAFELVAAADGLTHRLILRRAPGGTFQHSTAAGLEIEAAIIRTMAANGIPVPEVRHVLDPDDGLGRGFVTSHVDGETIARRVLRDATFTAVRPALPALFGQVLAGIHGSPTAGLPELRLTCLGATLDLLRNEVRALSTPRPVFEVAIRWLEDHVLPDVPPVLVHGDFRLGNLIIADDGIAAVLDWELVHLGDPMEDLAWLCATPWRFGNVDQPVAGLGAREDLFAAYEAAGGTVDRARVRWWDVASALRWGVNCAAMTPLFRDGTDPSVERAMIARRASENEIDLLRLIYLGD</sequence>
<protein>
    <submittedName>
        <fullName evidence="3">Phosphotransferase family protein</fullName>
    </submittedName>
</protein>
<dbReference type="InterPro" id="IPR051678">
    <property type="entry name" value="AGP_Transferase"/>
</dbReference>
<keyword evidence="4" id="KW-1185">Reference proteome</keyword>
<dbReference type="Gene3D" id="3.90.1200.10">
    <property type="match status" value="1"/>
</dbReference>
<evidence type="ECO:0000259" key="2">
    <source>
        <dbReference type="Pfam" id="PF01636"/>
    </source>
</evidence>
<proteinExistence type="predicted"/>
<organism evidence="3 4">
    <name type="scientific">Novosphingobium cyanobacteriorum</name>
    <dbReference type="NCBI Taxonomy" id="3024215"/>
    <lineage>
        <taxon>Bacteria</taxon>
        <taxon>Pseudomonadati</taxon>
        <taxon>Pseudomonadota</taxon>
        <taxon>Alphaproteobacteria</taxon>
        <taxon>Sphingomonadales</taxon>
        <taxon>Sphingomonadaceae</taxon>
        <taxon>Novosphingobium</taxon>
    </lineage>
</organism>